<accession>A0A1Q2MH60</accession>
<dbReference type="InterPro" id="IPR011048">
    <property type="entry name" value="Haem_d1_sf"/>
</dbReference>
<dbReference type="PANTHER" id="PTHR30344:SF1">
    <property type="entry name" value="6-PHOSPHOGLUCONOLACTONASE"/>
    <property type="match status" value="1"/>
</dbReference>
<protein>
    <submittedName>
        <fullName evidence="3">6-phosphogluconolactonase</fullName>
        <ecNumber evidence="3">3.1.1.31</ecNumber>
    </submittedName>
</protein>
<gene>
    <name evidence="3" type="primary">pgl</name>
    <name evidence="3" type="ORF">SMSP2_02368</name>
</gene>
<comment type="similarity">
    <text evidence="1">Belongs to the cycloisomerase 2 family.</text>
</comment>
<dbReference type="Gene3D" id="2.130.10.10">
    <property type="entry name" value="YVTN repeat-like/Quinoprotein amine dehydrogenase"/>
    <property type="match status" value="1"/>
</dbReference>
<dbReference type="Pfam" id="PF10282">
    <property type="entry name" value="Lactonase"/>
    <property type="match status" value="1"/>
</dbReference>
<dbReference type="SUPFAM" id="SSF51004">
    <property type="entry name" value="C-terminal (heme d1) domain of cytochrome cd1-nitrite reductase"/>
    <property type="match status" value="1"/>
</dbReference>
<dbReference type="STRING" id="1851148.SMSP2_02368"/>
<evidence type="ECO:0000313" key="4">
    <source>
        <dbReference type="Proteomes" id="UP000188181"/>
    </source>
</evidence>
<reference evidence="4" key="1">
    <citation type="submission" date="2017-02" db="EMBL/GenBank/DDBJ databases">
        <title>Comparative genomics and description of representatives of a novel lineage of planctomycetes thriving in anoxic sediments.</title>
        <authorList>
            <person name="Spring S."/>
            <person name="Bunk B."/>
            <person name="Sproer C."/>
        </authorList>
    </citation>
    <scope>NUCLEOTIDE SEQUENCE [LARGE SCALE GENOMIC DNA]</scope>
    <source>
        <strain evidence="4">SM-Chi-D1</strain>
    </source>
</reference>
<name>A0A1Q2MH60_9BACT</name>
<dbReference type="OrthoDB" id="9790815at2"/>
<dbReference type="KEGG" id="pbas:SMSP2_02368"/>
<sequence length="387" mass="41971">MTKTALIILTAVITMLNAETIPFYIGTYTSNTKSRGIYRSELDLQTGEMSEPQLAAETLNPSFVAVNHNGSALYAVSKTDSEGRVNAFNIVESTGELEIIDSQSSKGVSPCYVSIDPSGSNLLIANYSSGSITVLPIGKDARVEPPACSIAHEGKSENAKRQEAPHAHSIITSPDGRYVFAADLGIDKIMVYKLDKDAGKLTPAGDLFAKLRPGSGPRHMAFHPNGKFFYVINELNSTITAFGYDYKTAQLSEIETITTLPRSFSGTNLTAQICVHPSGKYLYGSNRGHDSIAAYQINSGNGTLSLIEIETDGINEPRNFNIEPNGNFLVCANQHAGSLITFRIDFETGKLEKTPHKINVPSPVCVDFVIKEKITSQSETYLNRTGF</sequence>
<organism evidence="3 4">
    <name type="scientific">Limihaloglobus sulfuriphilus</name>
    <dbReference type="NCBI Taxonomy" id="1851148"/>
    <lineage>
        <taxon>Bacteria</taxon>
        <taxon>Pseudomonadati</taxon>
        <taxon>Planctomycetota</taxon>
        <taxon>Phycisphaerae</taxon>
        <taxon>Sedimentisphaerales</taxon>
        <taxon>Sedimentisphaeraceae</taxon>
        <taxon>Limihaloglobus</taxon>
    </lineage>
</organism>
<dbReference type="Proteomes" id="UP000188181">
    <property type="component" value="Chromosome"/>
</dbReference>
<dbReference type="InterPro" id="IPR050282">
    <property type="entry name" value="Cycloisomerase_2"/>
</dbReference>
<keyword evidence="3" id="KW-0378">Hydrolase</keyword>
<dbReference type="GO" id="GO:0017057">
    <property type="term" value="F:6-phosphogluconolactonase activity"/>
    <property type="evidence" value="ECO:0007669"/>
    <property type="project" value="UniProtKB-EC"/>
</dbReference>
<evidence type="ECO:0000256" key="2">
    <source>
        <dbReference type="ARBA" id="ARBA00022526"/>
    </source>
</evidence>
<dbReference type="AlphaFoldDB" id="A0A1Q2MH60"/>
<dbReference type="InterPro" id="IPR015943">
    <property type="entry name" value="WD40/YVTN_repeat-like_dom_sf"/>
</dbReference>
<keyword evidence="2" id="KW-0313">Glucose metabolism</keyword>
<keyword evidence="4" id="KW-1185">Reference proteome</keyword>
<dbReference type="EC" id="3.1.1.31" evidence="3"/>
<dbReference type="GO" id="GO:0006006">
    <property type="term" value="P:glucose metabolic process"/>
    <property type="evidence" value="ECO:0007669"/>
    <property type="project" value="UniProtKB-KW"/>
</dbReference>
<evidence type="ECO:0000313" key="3">
    <source>
        <dbReference type="EMBL" id="AQQ71989.1"/>
    </source>
</evidence>
<dbReference type="GO" id="GO:0005829">
    <property type="term" value="C:cytosol"/>
    <property type="evidence" value="ECO:0007669"/>
    <property type="project" value="TreeGrafter"/>
</dbReference>
<dbReference type="EMBL" id="CP019646">
    <property type="protein sequence ID" value="AQQ71989.1"/>
    <property type="molecule type" value="Genomic_DNA"/>
</dbReference>
<evidence type="ECO:0000256" key="1">
    <source>
        <dbReference type="ARBA" id="ARBA00005564"/>
    </source>
</evidence>
<dbReference type="PANTHER" id="PTHR30344">
    <property type="entry name" value="6-PHOSPHOGLUCONOLACTONASE-RELATED"/>
    <property type="match status" value="1"/>
</dbReference>
<dbReference type="InterPro" id="IPR019405">
    <property type="entry name" value="Lactonase_7-beta_prop"/>
</dbReference>
<proteinExistence type="inferred from homology"/>
<dbReference type="RefSeq" id="WP_146684225.1">
    <property type="nucleotide sequence ID" value="NZ_CP019646.1"/>
</dbReference>
<keyword evidence="2" id="KW-0119">Carbohydrate metabolism</keyword>
<dbReference type="FunFam" id="2.130.10.10:FF:000306">
    <property type="entry name" value="3-carboxymuconate cyclase"/>
    <property type="match status" value="1"/>
</dbReference>